<dbReference type="KEGG" id="aft:BBF96_08440"/>
<protein>
    <submittedName>
        <fullName evidence="1">Uncharacterized protein</fullName>
    </submittedName>
</protein>
<name>A0A3Q9HQH8_9FIRM</name>
<proteinExistence type="predicted"/>
<organism evidence="1 2">
    <name type="scientific">Anoxybacter fermentans</name>
    <dbReference type="NCBI Taxonomy" id="1323375"/>
    <lineage>
        <taxon>Bacteria</taxon>
        <taxon>Bacillati</taxon>
        <taxon>Bacillota</taxon>
        <taxon>Clostridia</taxon>
        <taxon>Halanaerobiales</taxon>
        <taxon>Anoxybacter</taxon>
    </lineage>
</organism>
<dbReference type="RefSeq" id="WP_127016746.1">
    <property type="nucleotide sequence ID" value="NZ_CP016379.1"/>
</dbReference>
<dbReference type="AlphaFoldDB" id="A0A3Q9HQH8"/>
<evidence type="ECO:0000313" key="2">
    <source>
        <dbReference type="Proteomes" id="UP000267250"/>
    </source>
</evidence>
<gene>
    <name evidence="1" type="ORF">BBF96_08440</name>
</gene>
<dbReference type="OrthoDB" id="2973859at2"/>
<sequence>MYSQKVIDSLFSIEILREMMMNAYLEENYVEALKISQVLDDYLLLVQKERTEASEKLSIS</sequence>
<keyword evidence="2" id="KW-1185">Reference proteome</keyword>
<accession>A0A3Q9HQH8</accession>
<dbReference type="EMBL" id="CP016379">
    <property type="protein sequence ID" value="AZR73408.1"/>
    <property type="molecule type" value="Genomic_DNA"/>
</dbReference>
<dbReference type="Proteomes" id="UP000267250">
    <property type="component" value="Chromosome"/>
</dbReference>
<evidence type="ECO:0000313" key="1">
    <source>
        <dbReference type="EMBL" id="AZR73408.1"/>
    </source>
</evidence>
<reference evidence="1 2" key="1">
    <citation type="submission" date="2016-07" db="EMBL/GenBank/DDBJ databases">
        <title>Genome and transcriptome analysis of iron-reducing fermentative bacteria Anoxybacter fermentans.</title>
        <authorList>
            <person name="Zeng X."/>
            <person name="Shao Z."/>
        </authorList>
    </citation>
    <scope>NUCLEOTIDE SEQUENCE [LARGE SCALE GENOMIC DNA]</scope>
    <source>
        <strain evidence="1 2">DY22613</strain>
    </source>
</reference>